<gene>
    <name evidence="1" type="ORF">ACFFVF_09250</name>
</gene>
<sequence length="242" mass="27615">MKRTVLTIIVLFSIFIHAQENYKYVIIPSQFSFFKEADKYGLNSLTKSFFETEGFTVYYDTDKLPNEILNARCNALHVEVTESNKMFTTNLSVQVKDCTNKTVALSLLGSSRDKDFQLANTNALRDALTSLKGKLKFKISENSVKQTVVVEDKESFVGEIDEKDMVVSNKSLLYALPTPTGFKLVDNTPNIIFELKKTSVENMFLAERGIIDNGIFYKTGDVWYFEFYKRGKLSSETVEVKF</sequence>
<accession>A0ABV5GMU1</accession>
<dbReference type="EMBL" id="JBHMEY010000019">
    <property type="protein sequence ID" value="MFB9096699.1"/>
    <property type="molecule type" value="Genomic_DNA"/>
</dbReference>
<dbReference type="RefSeq" id="WP_236457060.1">
    <property type="nucleotide sequence ID" value="NZ_CBCSGE010000017.1"/>
</dbReference>
<protein>
    <submittedName>
        <fullName evidence="1">Uncharacterized protein</fullName>
    </submittedName>
</protein>
<dbReference type="Proteomes" id="UP001589607">
    <property type="component" value="Unassembled WGS sequence"/>
</dbReference>
<evidence type="ECO:0000313" key="1">
    <source>
        <dbReference type="EMBL" id="MFB9096699.1"/>
    </source>
</evidence>
<keyword evidence="2" id="KW-1185">Reference proteome</keyword>
<proteinExistence type="predicted"/>
<comment type="caution">
    <text evidence="1">The sequence shown here is derived from an EMBL/GenBank/DDBJ whole genome shotgun (WGS) entry which is preliminary data.</text>
</comment>
<organism evidence="1 2">
    <name type="scientific">Flavobacterium jumunjinense</name>
    <dbReference type="NCBI Taxonomy" id="998845"/>
    <lineage>
        <taxon>Bacteria</taxon>
        <taxon>Pseudomonadati</taxon>
        <taxon>Bacteroidota</taxon>
        <taxon>Flavobacteriia</taxon>
        <taxon>Flavobacteriales</taxon>
        <taxon>Flavobacteriaceae</taxon>
        <taxon>Flavobacterium</taxon>
    </lineage>
</organism>
<evidence type="ECO:0000313" key="2">
    <source>
        <dbReference type="Proteomes" id="UP001589607"/>
    </source>
</evidence>
<reference evidence="1 2" key="1">
    <citation type="submission" date="2024-09" db="EMBL/GenBank/DDBJ databases">
        <authorList>
            <person name="Sun Q."/>
            <person name="Mori K."/>
        </authorList>
    </citation>
    <scope>NUCLEOTIDE SEQUENCE [LARGE SCALE GENOMIC DNA]</scope>
    <source>
        <strain evidence="1 2">CECT 7955</strain>
    </source>
</reference>
<name>A0ABV5GMU1_9FLAO</name>